<evidence type="ECO:0000259" key="4">
    <source>
        <dbReference type="PROSITE" id="PS50956"/>
    </source>
</evidence>
<dbReference type="SUPFAM" id="SSF54909">
    <property type="entry name" value="Dimeric alpha+beta barrel"/>
    <property type="match status" value="1"/>
</dbReference>
<dbReference type="InterPro" id="IPR019888">
    <property type="entry name" value="Tscrpt_reg_AsnC-like"/>
</dbReference>
<accession>A0ABP7CPY2</accession>
<evidence type="ECO:0000256" key="3">
    <source>
        <dbReference type="ARBA" id="ARBA00023163"/>
    </source>
</evidence>
<dbReference type="SUPFAM" id="SSF46785">
    <property type="entry name" value="Winged helix' DNA-binding domain"/>
    <property type="match status" value="1"/>
</dbReference>
<dbReference type="InterPro" id="IPR036388">
    <property type="entry name" value="WH-like_DNA-bd_sf"/>
</dbReference>
<dbReference type="PRINTS" id="PR00033">
    <property type="entry name" value="HTHASNC"/>
</dbReference>
<name>A0ABP7CPY2_9ACTN</name>
<dbReference type="Pfam" id="PF01037">
    <property type="entry name" value="AsnC_trans_reg"/>
    <property type="match status" value="1"/>
</dbReference>
<gene>
    <name evidence="5" type="ORF">GCM10022204_05740</name>
</gene>
<keyword evidence="1" id="KW-0805">Transcription regulation</keyword>
<dbReference type="InterPro" id="IPR011008">
    <property type="entry name" value="Dimeric_a/b-barrel"/>
</dbReference>
<feature type="domain" description="HTH asnC-type" evidence="4">
    <location>
        <begin position="9"/>
        <end position="70"/>
    </location>
</feature>
<dbReference type="InterPro" id="IPR019887">
    <property type="entry name" value="Tscrpt_reg_AsnC/Lrp_C"/>
</dbReference>
<dbReference type="SMART" id="SM00344">
    <property type="entry name" value="HTH_ASNC"/>
    <property type="match status" value="1"/>
</dbReference>
<dbReference type="Proteomes" id="UP001500051">
    <property type="component" value="Unassembled WGS sequence"/>
</dbReference>
<evidence type="ECO:0000256" key="2">
    <source>
        <dbReference type="ARBA" id="ARBA00023125"/>
    </source>
</evidence>
<keyword evidence="3" id="KW-0804">Transcription</keyword>
<keyword evidence="6" id="KW-1185">Reference proteome</keyword>
<keyword evidence="2" id="KW-0238">DNA-binding</keyword>
<dbReference type="Gene3D" id="1.10.10.10">
    <property type="entry name" value="Winged helix-like DNA-binding domain superfamily/Winged helix DNA-binding domain"/>
    <property type="match status" value="1"/>
</dbReference>
<evidence type="ECO:0000256" key="1">
    <source>
        <dbReference type="ARBA" id="ARBA00023015"/>
    </source>
</evidence>
<sequence>MTTETPVTLDRLDRAIVALFAGEPRIGVLEASRRLKVARGTVQARLDRLERTGVVTGWGPDISPEAIGYGVTAFVTIQIAQHSGREALTLRLEDIPEVLECWTITGSGDLWCRIVAHSNADLQRVIDLMVSEDRVVRSSTLIGLSEAIPYRTGPLVAAAAPTTA</sequence>
<protein>
    <submittedName>
        <fullName evidence="5">Lrp/AsnC family transcriptional regulator</fullName>
    </submittedName>
</protein>
<dbReference type="PANTHER" id="PTHR30154">
    <property type="entry name" value="LEUCINE-RESPONSIVE REGULATORY PROTEIN"/>
    <property type="match status" value="1"/>
</dbReference>
<evidence type="ECO:0000313" key="6">
    <source>
        <dbReference type="Proteomes" id="UP001500051"/>
    </source>
</evidence>
<proteinExistence type="predicted"/>
<organism evidence="5 6">
    <name type="scientific">Microlunatus aurantiacus</name>
    <dbReference type="NCBI Taxonomy" id="446786"/>
    <lineage>
        <taxon>Bacteria</taxon>
        <taxon>Bacillati</taxon>
        <taxon>Actinomycetota</taxon>
        <taxon>Actinomycetes</taxon>
        <taxon>Propionibacteriales</taxon>
        <taxon>Propionibacteriaceae</taxon>
        <taxon>Microlunatus</taxon>
    </lineage>
</organism>
<dbReference type="RefSeq" id="WP_344810756.1">
    <property type="nucleotide sequence ID" value="NZ_BAAAYX010000002.1"/>
</dbReference>
<dbReference type="InterPro" id="IPR036390">
    <property type="entry name" value="WH_DNA-bd_sf"/>
</dbReference>
<reference evidence="6" key="1">
    <citation type="journal article" date="2019" name="Int. J. Syst. Evol. Microbiol.">
        <title>The Global Catalogue of Microorganisms (GCM) 10K type strain sequencing project: providing services to taxonomists for standard genome sequencing and annotation.</title>
        <authorList>
            <consortium name="The Broad Institute Genomics Platform"/>
            <consortium name="The Broad Institute Genome Sequencing Center for Infectious Disease"/>
            <person name="Wu L."/>
            <person name="Ma J."/>
        </authorList>
    </citation>
    <scope>NUCLEOTIDE SEQUENCE [LARGE SCALE GENOMIC DNA]</scope>
    <source>
        <strain evidence="6">JCM 16548</strain>
    </source>
</reference>
<dbReference type="PROSITE" id="PS50956">
    <property type="entry name" value="HTH_ASNC_2"/>
    <property type="match status" value="1"/>
</dbReference>
<dbReference type="InterPro" id="IPR000485">
    <property type="entry name" value="AsnC-type_HTH_dom"/>
</dbReference>
<dbReference type="PANTHER" id="PTHR30154:SF34">
    <property type="entry name" value="TRANSCRIPTIONAL REGULATOR AZLB"/>
    <property type="match status" value="1"/>
</dbReference>
<evidence type="ECO:0000313" key="5">
    <source>
        <dbReference type="EMBL" id="GAA3692980.1"/>
    </source>
</evidence>
<dbReference type="Pfam" id="PF13412">
    <property type="entry name" value="HTH_24"/>
    <property type="match status" value="1"/>
</dbReference>
<comment type="caution">
    <text evidence="5">The sequence shown here is derived from an EMBL/GenBank/DDBJ whole genome shotgun (WGS) entry which is preliminary data.</text>
</comment>
<dbReference type="EMBL" id="BAAAYX010000002">
    <property type="protein sequence ID" value="GAA3692980.1"/>
    <property type="molecule type" value="Genomic_DNA"/>
</dbReference>
<dbReference type="Gene3D" id="3.30.70.920">
    <property type="match status" value="1"/>
</dbReference>